<keyword evidence="8 14" id="KW-1133">Transmembrane helix</keyword>
<dbReference type="STRING" id="1618545.US53_C0030G0010"/>
<dbReference type="PATRIC" id="fig|1618545.3.peg.475"/>
<organism evidence="15 16">
    <name type="scientific">Candidatus Woesebacteria bacterium GW2011_GWA1_37_7</name>
    <dbReference type="NCBI Taxonomy" id="1618545"/>
    <lineage>
        <taxon>Bacteria</taxon>
        <taxon>Candidatus Woeseibacteriota</taxon>
    </lineage>
</organism>
<evidence type="ECO:0000256" key="12">
    <source>
        <dbReference type="ARBA" id="ARBA00032932"/>
    </source>
</evidence>
<evidence type="ECO:0000256" key="11">
    <source>
        <dbReference type="ARBA" id="ARBA00032707"/>
    </source>
</evidence>
<evidence type="ECO:0000256" key="4">
    <source>
        <dbReference type="ARBA" id="ARBA00021581"/>
    </source>
</evidence>
<dbReference type="PANTHER" id="PTHR30622">
    <property type="entry name" value="UNDECAPRENYL-DIPHOSPHATASE"/>
    <property type="match status" value="1"/>
</dbReference>
<evidence type="ECO:0000256" key="13">
    <source>
        <dbReference type="ARBA" id="ARBA00047594"/>
    </source>
</evidence>
<gene>
    <name evidence="14" type="primary">uppP</name>
    <name evidence="15" type="ORF">US53_C0030G0010</name>
</gene>
<dbReference type="EC" id="3.6.1.27" evidence="3 14"/>
<comment type="subcellular location">
    <subcellularLocation>
        <location evidence="1 14">Cell membrane</location>
        <topology evidence="1 14">Multi-pass membrane protein</topology>
    </subcellularLocation>
</comment>
<comment type="miscellaneous">
    <text evidence="14">Bacitracin is thought to be involved in the inhibition of peptidoglycan synthesis by sequestering undecaprenyl diphosphate, thereby reducing the pool of lipid carrier available.</text>
</comment>
<keyword evidence="5 14" id="KW-1003">Cell membrane</keyword>
<keyword evidence="14" id="KW-0573">Peptidoglycan synthesis</keyword>
<name>A0A0G0H191_9BACT</name>
<keyword evidence="14" id="KW-0133">Cell shape</keyword>
<evidence type="ECO:0000256" key="2">
    <source>
        <dbReference type="ARBA" id="ARBA00010621"/>
    </source>
</evidence>
<evidence type="ECO:0000256" key="10">
    <source>
        <dbReference type="ARBA" id="ARBA00023251"/>
    </source>
</evidence>
<evidence type="ECO:0000256" key="7">
    <source>
        <dbReference type="ARBA" id="ARBA00022801"/>
    </source>
</evidence>
<dbReference type="Proteomes" id="UP000034591">
    <property type="component" value="Unassembled WGS sequence"/>
</dbReference>
<sequence length="245" mass="26731">MDLIWSIILGLIQGLTEFLPVSSSGHLVIAQHFIPGFSQPGVLFDVVLHLGTLFAVVYFFRKKILTLSRQYYLLLIIGTIPAGLFGILFQKSLESTFGDYKMVGIELIITGILNFLIDKANTAKDKITYENSLLIGIGQATAIIPGISRSGTTIFTGVKLGIDRKKAAEFSFLLSIPAILGANIIQIISHGLSNIPNPLYYFVGFLAALLSGVLSIRLVFKTLSEKKFGIFGIYCIVLGVLVLLF</sequence>
<dbReference type="PANTHER" id="PTHR30622:SF2">
    <property type="entry name" value="UNDECAPRENYL-DIPHOSPHATASE"/>
    <property type="match status" value="1"/>
</dbReference>
<dbReference type="EMBL" id="LBTI01000030">
    <property type="protein sequence ID" value="KKQ37013.1"/>
    <property type="molecule type" value="Genomic_DNA"/>
</dbReference>
<reference evidence="15 16" key="1">
    <citation type="journal article" date="2015" name="Nature">
        <title>rRNA introns, odd ribosomes, and small enigmatic genomes across a large radiation of phyla.</title>
        <authorList>
            <person name="Brown C.T."/>
            <person name="Hug L.A."/>
            <person name="Thomas B.C."/>
            <person name="Sharon I."/>
            <person name="Castelle C.J."/>
            <person name="Singh A."/>
            <person name="Wilkins M.J."/>
            <person name="Williams K.H."/>
            <person name="Banfield J.F."/>
        </authorList>
    </citation>
    <scope>NUCLEOTIDE SEQUENCE [LARGE SCALE GENOMIC DNA]</scope>
</reference>
<dbReference type="HAMAP" id="MF_01006">
    <property type="entry name" value="Undec_diphosphatase"/>
    <property type="match status" value="1"/>
</dbReference>
<keyword evidence="7 14" id="KW-0378">Hydrolase</keyword>
<dbReference type="InterPro" id="IPR003824">
    <property type="entry name" value="UppP"/>
</dbReference>
<evidence type="ECO:0000256" key="5">
    <source>
        <dbReference type="ARBA" id="ARBA00022475"/>
    </source>
</evidence>
<evidence type="ECO:0000313" key="15">
    <source>
        <dbReference type="EMBL" id="KKQ37013.1"/>
    </source>
</evidence>
<proteinExistence type="inferred from homology"/>
<dbReference type="Pfam" id="PF02673">
    <property type="entry name" value="BacA"/>
    <property type="match status" value="1"/>
</dbReference>
<dbReference type="GO" id="GO:0009252">
    <property type="term" value="P:peptidoglycan biosynthetic process"/>
    <property type="evidence" value="ECO:0007669"/>
    <property type="project" value="UniProtKB-KW"/>
</dbReference>
<comment type="catalytic activity">
    <reaction evidence="13 14">
        <text>di-trans,octa-cis-undecaprenyl diphosphate + H2O = di-trans,octa-cis-undecaprenyl phosphate + phosphate + H(+)</text>
        <dbReference type="Rhea" id="RHEA:28094"/>
        <dbReference type="ChEBI" id="CHEBI:15377"/>
        <dbReference type="ChEBI" id="CHEBI:15378"/>
        <dbReference type="ChEBI" id="CHEBI:43474"/>
        <dbReference type="ChEBI" id="CHEBI:58405"/>
        <dbReference type="ChEBI" id="CHEBI:60392"/>
        <dbReference type="EC" id="3.6.1.27"/>
    </reaction>
</comment>
<feature type="transmembrane region" description="Helical" evidence="14">
    <location>
        <begin position="100"/>
        <end position="117"/>
    </location>
</feature>
<evidence type="ECO:0000256" key="1">
    <source>
        <dbReference type="ARBA" id="ARBA00004651"/>
    </source>
</evidence>
<feature type="transmembrane region" description="Helical" evidence="14">
    <location>
        <begin position="40"/>
        <end position="59"/>
    </location>
</feature>
<comment type="caution">
    <text evidence="15">The sequence shown here is derived from an EMBL/GenBank/DDBJ whole genome shotgun (WGS) entry which is preliminary data.</text>
</comment>
<feature type="transmembrane region" description="Helical" evidence="14">
    <location>
        <begin position="227"/>
        <end position="244"/>
    </location>
</feature>
<dbReference type="GO" id="GO:0071555">
    <property type="term" value="P:cell wall organization"/>
    <property type="evidence" value="ECO:0007669"/>
    <property type="project" value="UniProtKB-KW"/>
</dbReference>
<dbReference type="GO" id="GO:0046677">
    <property type="term" value="P:response to antibiotic"/>
    <property type="evidence" value="ECO:0007669"/>
    <property type="project" value="UniProtKB-UniRule"/>
</dbReference>
<comment type="function">
    <text evidence="14">Catalyzes the dephosphorylation of undecaprenyl diphosphate (UPP). Confers resistance to bacitracin.</text>
</comment>
<protein>
    <recommendedName>
        <fullName evidence="4 14">Undecaprenyl-diphosphatase</fullName>
        <ecNumber evidence="3 14">3.6.1.27</ecNumber>
    </recommendedName>
    <alternativeName>
        <fullName evidence="12 14">Bacitracin resistance protein</fullName>
    </alternativeName>
    <alternativeName>
        <fullName evidence="11 14">Undecaprenyl pyrophosphate phosphatase</fullName>
    </alternativeName>
</protein>
<keyword evidence="6 14" id="KW-0812">Transmembrane</keyword>
<evidence type="ECO:0000313" key="16">
    <source>
        <dbReference type="Proteomes" id="UP000034591"/>
    </source>
</evidence>
<evidence type="ECO:0000256" key="3">
    <source>
        <dbReference type="ARBA" id="ARBA00012374"/>
    </source>
</evidence>
<dbReference type="GO" id="GO:0050380">
    <property type="term" value="F:undecaprenyl-diphosphatase activity"/>
    <property type="evidence" value="ECO:0007669"/>
    <property type="project" value="UniProtKB-UniRule"/>
</dbReference>
<feature type="transmembrane region" description="Helical" evidence="14">
    <location>
        <begin position="200"/>
        <end position="220"/>
    </location>
</feature>
<feature type="transmembrane region" description="Helical" evidence="14">
    <location>
        <begin position="71"/>
        <end position="88"/>
    </location>
</feature>
<keyword evidence="14" id="KW-0961">Cell wall biogenesis/degradation</keyword>
<evidence type="ECO:0000256" key="6">
    <source>
        <dbReference type="ARBA" id="ARBA00022692"/>
    </source>
</evidence>
<keyword evidence="10 14" id="KW-0046">Antibiotic resistance</keyword>
<evidence type="ECO:0000256" key="8">
    <source>
        <dbReference type="ARBA" id="ARBA00022989"/>
    </source>
</evidence>
<accession>A0A0G0H191</accession>
<comment type="similarity">
    <text evidence="2 14">Belongs to the UppP family.</text>
</comment>
<dbReference type="AlphaFoldDB" id="A0A0G0H191"/>
<dbReference type="GO" id="GO:0005886">
    <property type="term" value="C:plasma membrane"/>
    <property type="evidence" value="ECO:0007669"/>
    <property type="project" value="UniProtKB-SubCell"/>
</dbReference>
<evidence type="ECO:0000256" key="14">
    <source>
        <dbReference type="HAMAP-Rule" id="MF_01006"/>
    </source>
</evidence>
<keyword evidence="9 14" id="KW-0472">Membrane</keyword>
<feature type="transmembrane region" description="Helical" evidence="14">
    <location>
        <begin position="170"/>
        <end position="188"/>
    </location>
</feature>
<evidence type="ECO:0000256" key="9">
    <source>
        <dbReference type="ARBA" id="ARBA00023136"/>
    </source>
</evidence>
<dbReference type="GO" id="GO:0008360">
    <property type="term" value="P:regulation of cell shape"/>
    <property type="evidence" value="ECO:0007669"/>
    <property type="project" value="UniProtKB-KW"/>
</dbReference>